<dbReference type="PANTHER" id="PTHR43283">
    <property type="entry name" value="BETA-LACTAMASE-RELATED"/>
    <property type="match status" value="1"/>
</dbReference>
<dbReference type="OrthoDB" id="428260at2759"/>
<dbReference type="Gene3D" id="3.40.710.10">
    <property type="entry name" value="DD-peptidase/beta-lactamase superfamily"/>
    <property type="match status" value="1"/>
</dbReference>
<sequence length="391" mass="42602">MANIENILLKYASKASEDNKVLSAAFIVKGKGGKTICSSAAGSLKFEGDEPFTEDSVCWIASMTKLVTAIAAMQVVEKGMVGLDDDLGKIVPDLSDLQVLDGFDDNGKAILTKATKAVTLRHLLTHSSGFGYDSWDSDLVKWRQSIGSELNSNSFSYESLKIPLKFQPGEGWLYGIGIDWAGQVIQKLTGQSLEDYMQENIFQPLGMTSTTFRITDHPELQSKRADMGLRPEPGRPLTRGEAFKPDVTSMDCGGVGLYSTAKDYGRLLGALLDGGGGILKSDSVHQLYQSQLPDPKYLEENLFGDFYPVFSPEYPKGSAINYGLGGALNLDDIPERRRAGSVMWTGATNPRWWLDPKAGVAAALMVQVFPPADSVVSELYAELEKAVYEQL</sequence>
<feature type="domain" description="Beta-lactamase-related" evidence="3">
    <location>
        <begin position="19"/>
        <end position="384"/>
    </location>
</feature>
<dbReference type="Pfam" id="PF00144">
    <property type="entry name" value="Beta-lactamase"/>
    <property type="match status" value="1"/>
</dbReference>
<dbReference type="InterPro" id="IPR012338">
    <property type="entry name" value="Beta-lactam/transpept-like"/>
</dbReference>
<dbReference type="SUPFAM" id="SSF56601">
    <property type="entry name" value="beta-lactamase/transpeptidase-like"/>
    <property type="match status" value="1"/>
</dbReference>
<comment type="similarity">
    <text evidence="1">Belongs to the class-A beta-lactamase family.</text>
</comment>
<dbReference type="InterPro" id="IPR001466">
    <property type="entry name" value="Beta-lactam-related"/>
</dbReference>
<organism evidence="4 5">
    <name type="scientific">Exophiala sideris</name>
    <dbReference type="NCBI Taxonomy" id="1016849"/>
    <lineage>
        <taxon>Eukaryota</taxon>
        <taxon>Fungi</taxon>
        <taxon>Dikarya</taxon>
        <taxon>Ascomycota</taxon>
        <taxon>Pezizomycotina</taxon>
        <taxon>Eurotiomycetes</taxon>
        <taxon>Chaetothyriomycetidae</taxon>
        <taxon>Chaetothyriales</taxon>
        <taxon>Herpotrichiellaceae</taxon>
        <taxon>Exophiala</taxon>
    </lineage>
</organism>
<dbReference type="InterPro" id="IPR050789">
    <property type="entry name" value="Diverse_Enzym_Activities"/>
</dbReference>
<dbReference type="EMBL" id="KN846951">
    <property type="protein sequence ID" value="KIV86495.1"/>
    <property type="molecule type" value="Genomic_DNA"/>
</dbReference>
<dbReference type="HOGENOM" id="CLU_020027_11_1_1"/>
<evidence type="ECO:0000256" key="2">
    <source>
        <dbReference type="ARBA" id="ARBA00022801"/>
    </source>
</evidence>
<dbReference type="GO" id="GO:0016787">
    <property type="term" value="F:hydrolase activity"/>
    <property type="evidence" value="ECO:0007669"/>
    <property type="project" value="UniProtKB-KW"/>
</dbReference>
<keyword evidence="2" id="KW-0378">Hydrolase</keyword>
<evidence type="ECO:0000313" key="5">
    <source>
        <dbReference type="Proteomes" id="UP000053599"/>
    </source>
</evidence>
<dbReference type="STRING" id="1016849.A0A0D1WCN4"/>
<reference evidence="4 5" key="1">
    <citation type="submission" date="2015-01" db="EMBL/GenBank/DDBJ databases">
        <title>The Genome Sequence of Exophiala sideris CBS121828.</title>
        <authorList>
            <consortium name="The Broad Institute Genomics Platform"/>
            <person name="Cuomo C."/>
            <person name="de Hoog S."/>
            <person name="Gorbushina A."/>
            <person name="Stielow B."/>
            <person name="Teixiera M."/>
            <person name="Abouelleil A."/>
            <person name="Chapman S.B."/>
            <person name="Priest M."/>
            <person name="Young S.K."/>
            <person name="Wortman J."/>
            <person name="Nusbaum C."/>
            <person name="Birren B."/>
        </authorList>
    </citation>
    <scope>NUCLEOTIDE SEQUENCE [LARGE SCALE GENOMIC DNA]</scope>
    <source>
        <strain evidence="4 5">CBS 121828</strain>
    </source>
</reference>
<dbReference type="PANTHER" id="PTHR43283:SF17">
    <property type="entry name" value="(LOVD), PUTATIVE (AFU_ORTHOLOGUE AFUA_5G00920)-RELATED"/>
    <property type="match status" value="1"/>
</dbReference>
<proteinExistence type="inferred from homology"/>
<accession>A0A0D1WCN4</accession>
<evidence type="ECO:0000313" key="4">
    <source>
        <dbReference type="EMBL" id="KIV86495.1"/>
    </source>
</evidence>
<dbReference type="AlphaFoldDB" id="A0A0D1WCN4"/>
<evidence type="ECO:0000256" key="1">
    <source>
        <dbReference type="ARBA" id="ARBA00009009"/>
    </source>
</evidence>
<protein>
    <recommendedName>
        <fullName evidence="3">Beta-lactamase-related domain-containing protein</fullName>
    </recommendedName>
</protein>
<name>A0A0D1WCN4_9EURO</name>
<evidence type="ECO:0000259" key="3">
    <source>
        <dbReference type="Pfam" id="PF00144"/>
    </source>
</evidence>
<dbReference type="Proteomes" id="UP000053599">
    <property type="component" value="Unassembled WGS sequence"/>
</dbReference>
<gene>
    <name evidence="4" type="ORF">PV11_02106</name>
</gene>